<protein>
    <submittedName>
        <fullName evidence="1">Uncharacterized protein</fullName>
    </submittedName>
</protein>
<comment type="caution">
    <text evidence="1">The sequence shown here is derived from an EMBL/GenBank/DDBJ whole genome shotgun (WGS) entry which is preliminary data.</text>
</comment>
<evidence type="ECO:0000313" key="2">
    <source>
        <dbReference type="Proteomes" id="UP001185631"/>
    </source>
</evidence>
<keyword evidence="2" id="KW-1185">Reference proteome</keyword>
<evidence type="ECO:0000313" key="1">
    <source>
        <dbReference type="EMBL" id="MDV2425004.1"/>
    </source>
</evidence>
<gene>
    <name evidence="1" type="ORF">RAE13_11415</name>
</gene>
<dbReference type="RefSeq" id="WP_316987174.1">
    <property type="nucleotide sequence ID" value="NZ_JAVBID010000021.1"/>
</dbReference>
<feature type="non-terminal residue" evidence="1">
    <location>
        <position position="1"/>
    </location>
</feature>
<organism evidence="1 2">
    <name type="scientific">Corynebacterium curieae</name>
    <dbReference type="NCBI Taxonomy" id="2913500"/>
    <lineage>
        <taxon>Bacteria</taxon>
        <taxon>Bacillati</taxon>
        <taxon>Actinomycetota</taxon>
        <taxon>Actinomycetes</taxon>
        <taxon>Mycobacteriales</taxon>
        <taxon>Corynebacteriaceae</taxon>
        <taxon>Corynebacterium</taxon>
    </lineage>
</organism>
<dbReference type="EMBL" id="JAVBID010000021">
    <property type="protein sequence ID" value="MDV2425004.1"/>
    <property type="molecule type" value="Genomic_DNA"/>
</dbReference>
<accession>A0ABU3WAB0</accession>
<name>A0ABU3WAB0_9CORY</name>
<reference evidence="1 2" key="1">
    <citation type="submission" date="2023-08" db="EMBL/GenBank/DDBJ databases">
        <title>Genomic characterization of the C. tuberculostearicum species complex, a ubiquitous member of the human skin microbiome.</title>
        <authorList>
            <person name="Ahmed N."/>
            <person name="Deming C."/>
            <person name="Conlan S."/>
            <person name="Segre J."/>
        </authorList>
    </citation>
    <scope>NUCLEOTIDE SEQUENCE [LARGE SCALE GENOMIC DNA]</scope>
    <source>
        <strain evidence="1 2">CTNIH19</strain>
    </source>
</reference>
<proteinExistence type="predicted"/>
<dbReference type="Proteomes" id="UP001185631">
    <property type="component" value="Unassembled WGS sequence"/>
</dbReference>
<sequence>PRGDQPTKPFTTGYGLGSRLALRLVGLPPKSIDLVATKHSTTQGTHAFSLPHEKRKTIQK</sequence>